<accession>A0A1I7I978</accession>
<evidence type="ECO:0000313" key="2">
    <source>
        <dbReference type="EMBL" id="SFU69356.1"/>
    </source>
</evidence>
<gene>
    <name evidence="2" type="ORF">SAMN05421543_10672</name>
</gene>
<dbReference type="SMART" id="SM01251">
    <property type="entry name" value="KbaA"/>
    <property type="match status" value="1"/>
</dbReference>
<keyword evidence="1" id="KW-0472">Membrane</keyword>
<keyword evidence="3" id="KW-1185">Reference proteome</keyword>
<dbReference type="Proteomes" id="UP000183508">
    <property type="component" value="Unassembled WGS sequence"/>
</dbReference>
<dbReference type="eggNOG" id="COG2194">
    <property type="taxonomic scope" value="Bacteria"/>
</dbReference>
<dbReference type="AlphaFoldDB" id="A0A1I7I978"/>
<evidence type="ECO:0000313" key="3">
    <source>
        <dbReference type="Proteomes" id="UP000183508"/>
    </source>
</evidence>
<proteinExistence type="predicted"/>
<dbReference type="GO" id="GO:0045881">
    <property type="term" value="P:positive regulation of sporulation resulting in formation of a cellular spore"/>
    <property type="evidence" value="ECO:0007669"/>
    <property type="project" value="InterPro"/>
</dbReference>
<dbReference type="STRING" id="392015.SAMN05421543_10672"/>
<dbReference type="InterPro" id="IPR024164">
    <property type="entry name" value="KinB-signalling_activ"/>
</dbReference>
<feature type="transmembrane region" description="Helical" evidence="1">
    <location>
        <begin position="137"/>
        <end position="159"/>
    </location>
</feature>
<feature type="transmembrane region" description="Helical" evidence="1">
    <location>
        <begin position="36"/>
        <end position="59"/>
    </location>
</feature>
<keyword evidence="1" id="KW-0812">Transmembrane</keyword>
<feature type="transmembrane region" description="Helical" evidence="1">
    <location>
        <begin position="171"/>
        <end position="191"/>
    </location>
</feature>
<sequence>MRLNRLMFLIATTVLLGAGAGILTTATGWWLHVPWFAGMVSGAFFATTSLMGFWAYLTLNFVARVTLPRRVWRWAQALVLAIVLYDMLYWRYHLHAASAGEDSALFWTSFWQGLWPLVPALAGAFAKQRLSGRGSFLPALFFLYVFTILDSLPFIWLQYGWSQSSSLVNQTLLVVMACNLYLILVFGKLLNRPDGSGSSVMAERMETGRDGMS</sequence>
<name>A0A1I7I978_9BACL</name>
<protein>
    <submittedName>
        <fullName evidence="2">KinB signaling pathway activation protein</fullName>
    </submittedName>
</protein>
<dbReference type="RefSeq" id="WP_074950931.1">
    <property type="nucleotide sequence ID" value="NZ_FPBV01000006.1"/>
</dbReference>
<keyword evidence="1" id="KW-1133">Transmembrane helix</keyword>
<dbReference type="Pfam" id="PF14089">
    <property type="entry name" value="KbaA"/>
    <property type="match status" value="1"/>
</dbReference>
<feature type="transmembrane region" description="Helical" evidence="1">
    <location>
        <begin position="104"/>
        <end position="125"/>
    </location>
</feature>
<reference evidence="3" key="1">
    <citation type="submission" date="2016-10" db="EMBL/GenBank/DDBJ databases">
        <authorList>
            <person name="Varghese N."/>
        </authorList>
    </citation>
    <scope>NUCLEOTIDE SEQUENCE [LARGE SCALE GENOMIC DNA]</scope>
    <source>
        <strain evidence="3">DSM 17980</strain>
    </source>
</reference>
<feature type="transmembrane region" description="Helical" evidence="1">
    <location>
        <begin position="71"/>
        <end position="92"/>
    </location>
</feature>
<evidence type="ECO:0000256" key="1">
    <source>
        <dbReference type="SAM" id="Phobius"/>
    </source>
</evidence>
<dbReference type="EMBL" id="FPBV01000006">
    <property type="protein sequence ID" value="SFU69356.1"/>
    <property type="molecule type" value="Genomic_DNA"/>
</dbReference>
<organism evidence="2 3">
    <name type="scientific">Alicyclobacillus macrosporangiidus</name>
    <dbReference type="NCBI Taxonomy" id="392015"/>
    <lineage>
        <taxon>Bacteria</taxon>
        <taxon>Bacillati</taxon>
        <taxon>Bacillota</taxon>
        <taxon>Bacilli</taxon>
        <taxon>Bacillales</taxon>
        <taxon>Alicyclobacillaceae</taxon>
        <taxon>Alicyclobacillus</taxon>
    </lineage>
</organism>